<dbReference type="SUPFAM" id="SSF56024">
    <property type="entry name" value="Phospholipase D/nuclease"/>
    <property type="match status" value="2"/>
</dbReference>
<feature type="domain" description="PLD phosphodiesterase" evidence="10">
    <location>
        <begin position="148"/>
        <end position="175"/>
    </location>
</feature>
<dbReference type="AlphaFoldDB" id="A0A395LM83"/>
<keyword evidence="6" id="KW-0677">Repeat</keyword>
<sequence length="518" mass="58505">MTSRGGRTELKRAVTAGEGEDASVEPGVWRYAIADRMAVVIDGEDYFAHVHDAMYNASTQIVLIGWDFDTRISLRRGEEWENGGADRPAKLGEYLTWLVKRSDTLDIRILKWGLSWVQFLKRGRMAYDIARMWMVDGISFRFDSRHPTGCSHHQKIAVFDRQLAVCGGIDLTYDRWDTRGHLEDDPRRVNWPGSTHGPWHDITVMMEGPIAGALFDLCDTRWQVAGGDPLDRPEPPAKSPWPDGLAATFEDVEIGLARNRVAHGEVTEVKEVENLFIEHIARARRFIYIENQYFTSRKIAEAIAARLSEPKPPEIVIVHPRHADGWLEQQAMDHARDLVAEAVEAADRGEFFEIYVPYTGETPIYVHAKLMIVDDEILRIGSSNLNNRSLGLDSECDTVLDATRRHNSGRGLEDRIRAIRVSLLAEHCGVDEPQMEVALEAHGTMQRAISALGSTGRLTLRPYVPPTKSEFEEWLAQSAMLDPEEPSGILRPFARGGLFGKGGRLRRLRDKAKRKLLR</sequence>
<dbReference type="InterPro" id="IPR015679">
    <property type="entry name" value="PLipase_D_fam"/>
</dbReference>
<dbReference type="InterPro" id="IPR001736">
    <property type="entry name" value="PLipase_D/transphosphatidylase"/>
</dbReference>
<comment type="function">
    <text evidence="2">Could be a virulence factor.</text>
</comment>
<evidence type="ECO:0000256" key="4">
    <source>
        <dbReference type="ARBA" id="ARBA00018392"/>
    </source>
</evidence>
<comment type="subcellular location">
    <subcellularLocation>
        <location evidence="3">Secreted</location>
    </subcellularLocation>
</comment>
<dbReference type="PROSITE" id="PS50035">
    <property type="entry name" value="PLD"/>
    <property type="match status" value="2"/>
</dbReference>
<comment type="caution">
    <text evidence="11">The sequence shown here is derived from an EMBL/GenBank/DDBJ whole genome shotgun (WGS) entry which is preliminary data.</text>
</comment>
<evidence type="ECO:0000256" key="6">
    <source>
        <dbReference type="ARBA" id="ARBA00022737"/>
    </source>
</evidence>
<evidence type="ECO:0000256" key="3">
    <source>
        <dbReference type="ARBA" id="ARBA00004613"/>
    </source>
</evidence>
<evidence type="ECO:0000256" key="8">
    <source>
        <dbReference type="ARBA" id="ARBA00023098"/>
    </source>
</evidence>
<keyword evidence="7" id="KW-0378">Hydrolase</keyword>
<evidence type="ECO:0000256" key="9">
    <source>
        <dbReference type="ARBA" id="ARBA00029594"/>
    </source>
</evidence>
<evidence type="ECO:0000256" key="5">
    <source>
        <dbReference type="ARBA" id="ARBA00022525"/>
    </source>
</evidence>
<organism evidence="11 12">
    <name type="scientific">Alteriqipengyuania lutimaris</name>
    <dbReference type="NCBI Taxonomy" id="1538146"/>
    <lineage>
        <taxon>Bacteria</taxon>
        <taxon>Pseudomonadati</taxon>
        <taxon>Pseudomonadota</taxon>
        <taxon>Alphaproteobacteria</taxon>
        <taxon>Sphingomonadales</taxon>
        <taxon>Erythrobacteraceae</taxon>
        <taxon>Alteriqipengyuania</taxon>
    </lineage>
</organism>
<evidence type="ECO:0000313" key="11">
    <source>
        <dbReference type="EMBL" id="RDS77819.1"/>
    </source>
</evidence>
<dbReference type="PANTHER" id="PTHR18896">
    <property type="entry name" value="PHOSPHOLIPASE D"/>
    <property type="match status" value="1"/>
</dbReference>
<comment type="catalytic activity">
    <reaction evidence="1">
        <text>a 1,2-diacyl-sn-glycero-3-phosphocholine + H2O = a 1,2-diacyl-sn-glycero-3-phosphate + choline + H(+)</text>
        <dbReference type="Rhea" id="RHEA:14445"/>
        <dbReference type="ChEBI" id="CHEBI:15354"/>
        <dbReference type="ChEBI" id="CHEBI:15377"/>
        <dbReference type="ChEBI" id="CHEBI:15378"/>
        <dbReference type="ChEBI" id="CHEBI:57643"/>
        <dbReference type="ChEBI" id="CHEBI:58608"/>
        <dbReference type="EC" id="3.1.4.4"/>
    </reaction>
</comment>
<dbReference type="SMART" id="SM00155">
    <property type="entry name" value="PLDc"/>
    <property type="match status" value="2"/>
</dbReference>
<evidence type="ECO:0000259" key="10">
    <source>
        <dbReference type="PROSITE" id="PS50035"/>
    </source>
</evidence>
<dbReference type="GO" id="GO:0009395">
    <property type="term" value="P:phospholipid catabolic process"/>
    <property type="evidence" value="ECO:0007669"/>
    <property type="project" value="TreeGrafter"/>
</dbReference>
<dbReference type="Gene3D" id="3.30.870.10">
    <property type="entry name" value="Endonuclease Chain A"/>
    <property type="match status" value="2"/>
</dbReference>
<name>A0A395LM83_9SPHN</name>
<feature type="domain" description="PLD phosphodiesterase" evidence="10">
    <location>
        <begin position="362"/>
        <end position="389"/>
    </location>
</feature>
<dbReference type="PANTHER" id="PTHR18896:SF76">
    <property type="entry name" value="PHOSPHOLIPASE"/>
    <property type="match status" value="1"/>
</dbReference>
<accession>A0A395LM83</accession>
<dbReference type="EMBL" id="QRBB01000001">
    <property type="protein sequence ID" value="RDS77819.1"/>
    <property type="molecule type" value="Genomic_DNA"/>
</dbReference>
<dbReference type="InterPro" id="IPR025202">
    <property type="entry name" value="PLD-like_dom"/>
</dbReference>
<dbReference type="OrthoDB" id="8828485at2"/>
<evidence type="ECO:0000313" key="12">
    <source>
        <dbReference type="Proteomes" id="UP000254101"/>
    </source>
</evidence>
<evidence type="ECO:0000256" key="1">
    <source>
        <dbReference type="ARBA" id="ARBA00000798"/>
    </source>
</evidence>
<dbReference type="Proteomes" id="UP000254101">
    <property type="component" value="Unassembled WGS sequence"/>
</dbReference>
<evidence type="ECO:0000256" key="7">
    <source>
        <dbReference type="ARBA" id="ARBA00022801"/>
    </source>
</evidence>
<keyword evidence="5" id="KW-0964">Secreted</keyword>
<gene>
    <name evidence="11" type="ORF">DL238_09540</name>
</gene>
<dbReference type="CDD" id="cd09140">
    <property type="entry name" value="PLDc_vPLD1_2_like_bac_1"/>
    <property type="match status" value="1"/>
</dbReference>
<dbReference type="Pfam" id="PF13091">
    <property type="entry name" value="PLDc_2"/>
    <property type="match status" value="1"/>
</dbReference>
<proteinExistence type="predicted"/>
<keyword evidence="12" id="KW-1185">Reference proteome</keyword>
<dbReference type="GO" id="GO:0004630">
    <property type="term" value="F:phospholipase D activity"/>
    <property type="evidence" value="ECO:0007669"/>
    <property type="project" value="UniProtKB-EC"/>
</dbReference>
<protein>
    <recommendedName>
        <fullName evidence="4">Phospholipase D</fullName>
    </recommendedName>
    <alternativeName>
        <fullName evidence="9">Choline phosphatase</fullName>
    </alternativeName>
</protein>
<reference evidence="11 12" key="1">
    <citation type="submission" date="2018-07" db="EMBL/GenBank/DDBJ databases">
        <title>Erythrobacter nanhaiensis sp. nov., a novel member of the genus Erythrobacter isolated from the South China Sea.</title>
        <authorList>
            <person name="Chen X."/>
            <person name="Liu J."/>
        </authorList>
    </citation>
    <scope>NUCLEOTIDE SEQUENCE [LARGE SCALE GENOMIC DNA]</scope>
    <source>
        <strain evidence="11 12">S-5</strain>
    </source>
</reference>
<keyword evidence="8" id="KW-0443">Lipid metabolism</keyword>
<evidence type="ECO:0000256" key="2">
    <source>
        <dbReference type="ARBA" id="ARBA00003145"/>
    </source>
</evidence>
<dbReference type="GO" id="GO:0005576">
    <property type="term" value="C:extracellular region"/>
    <property type="evidence" value="ECO:0007669"/>
    <property type="project" value="UniProtKB-SubCell"/>
</dbReference>
<dbReference type="CDD" id="cd09143">
    <property type="entry name" value="PLDc_vPLD1_2_like_bac_2"/>
    <property type="match status" value="1"/>
</dbReference>